<evidence type="ECO:0000256" key="5">
    <source>
        <dbReference type="ARBA" id="ARBA00023136"/>
    </source>
</evidence>
<keyword evidence="4 7" id="KW-1133">Transmembrane helix</keyword>
<evidence type="ECO:0000256" key="2">
    <source>
        <dbReference type="ARBA" id="ARBA00022475"/>
    </source>
</evidence>
<evidence type="ECO:0000256" key="6">
    <source>
        <dbReference type="SAM" id="MobiDB-lite"/>
    </source>
</evidence>
<keyword evidence="2" id="KW-1003">Cell membrane</keyword>
<keyword evidence="3 7" id="KW-0812">Transmembrane</keyword>
<accession>A0A095SPU4</accession>
<dbReference type="PANTHER" id="PTHR36115">
    <property type="entry name" value="PROLINE-RICH ANTIGEN HOMOLOG-RELATED"/>
    <property type="match status" value="1"/>
</dbReference>
<comment type="subcellular location">
    <subcellularLocation>
        <location evidence="1">Cell membrane</location>
        <topology evidence="1">Multi-pass membrane protein</topology>
    </subcellularLocation>
</comment>
<dbReference type="GO" id="GO:0005886">
    <property type="term" value="C:plasma membrane"/>
    <property type="evidence" value="ECO:0007669"/>
    <property type="project" value="UniProtKB-SubCell"/>
</dbReference>
<organism evidence="9 10">
    <name type="scientific">Alcanivorax nanhaiticus</name>
    <dbReference type="NCBI Taxonomy" id="1177154"/>
    <lineage>
        <taxon>Bacteria</taxon>
        <taxon>Pseudomonadati</taxon>
        <taxon>Pseudomonadota</taxon>
        <taxon>Gammaproteobacteria</taxon>
        <taxon>Oceanospirillales</taxon>
        <taxon>Alcanivoracaceae</taxon>
        <taxon>Alcanivorax</taxon>
    </lineage>
</organism>
<dbReference type="AlphaFoldDB" id="A0A095SPU4"/>
<dbReference type="Pfam" id="PF06271">
    <property type="entry name" value="RDD"/>
    <property type="match status" value="1"/>
</dbReference>
<gene>
    <name evidence="9" type="ORF">Y5S_00338</name>
</gene>
<sequence>MAGEEQTELYQAPGVTLEAPVQRQGKLPAAQRWRRVLNYLVDYIGMMLFVMALAFVLALAGADSLIYRIETTPELLLGVAAMLLYYVPLEGMFGTTLGKLVTGTVVVTTDGRKASFGAVIGRTFCRFIPFEAFSIFSRGRVCWHDQIPGTKVVERAVLRRWLAGERVEEAVEDDALPASDTSGGETTSRPAD</sequence>
<evidence type="ECO:0000256" key="3">
    <source>
        <dbReference type="ARBA" id="ARBA00022692"/>
    </source>
</evidence>
<dbReference type="Proteomes" id="UP000029444">
    <property type="component" value="Unassembled WGS sequence"/>
</dbReference>
<dbReference type="EMBL" id="ARXV01000001">
    <property type="protein sequence ID" value="KGD66671.1"/>
    <property type="molecule type" value="Genomic_DNA"/>
</dbReference>
<feature type="domain" description="RDD" evidence="8">
    <location>
        <begin position="30"/>
        <end position="136"/>
    </location>
</feature>
<dbReference type="InterPro" id="IPR010432">
    <property type="entry name" value="RDD"/>
</dbReference>
<keyword evidence="5 7" id="KW-0472">Membrane</keyword>
<evidence type="ECO:0000256" key="1">
    <source>
        <dbReference type="ARBA" id="ARBA00004651"/>
    </source>
</evidence>
<protein>
    <recommendedName>
        <fullName evidence="8">RDD domain-containing protein</fullName>
    </recommendedName>
</protein>
<reference evidence="9 10" key="1">
    <citation type="submission" date="2012-09" db="EMBL/GenBank/DDBJ databases">
        <title>Genome Sequence of alkane-degrading Bacterium Alcanivorax sp. 19-m-6.</title>
        <authorList>
            <person name="Lai Q."/>
            <person name="Shao Z."/>
        </authorList>
    </citation>
    <scope>NUCLEOTIDE SEQUENCE [LARGE SCALE GENOMIC DNA]</scope>
    <source>
        <strain evidence="9 10">19-m-6</strain>
    </source>
</reference>
<feature type="compositionally biased region" description="Polar residues" evidence="6">
    <location>
        <begin position="179"/>
        <end position="192"/>
    </location>
</feature>
<evidence type="ECO:0000313" key="10">
    <source>
        <dbReference type="Proteomes" id="UP000029444"/>
    </source>
</evidence>
<evidence type="ECO:0000259" key="8">
    <source>
        <dbReference type="Pfam" id="PF06271"/>
    </source>
</evidence>
<dbReference type="STRING" id="1177154.Y5S_00338"/>
<comment type="caution">
    <text evidence="9">The sequence shown here is derived from an EMBL/GenBank/DDBJ whole genome shotgun (WGS) entry which is preliminary data.</text>
</comment>
<proteinExistence type="predicted"/>
<evidence type="ECO:0000256" key="4">
    <source>
        <dbReference type="ARBA" id="ARBA00022989"/>
    </source>
</evidence>
<dbReference type="RefSeq" id="WP_052041321.1">
    <property type="nucleotide sequence ID" value="NZ_ARXV01000001.1"/>
</dbReference>
<dbReference type="PATRIC" id="fig|1177154.3.peg.341"/>
<evidence type="ECO:0000313" key="9">
    <source>
        <dbReference type="EMBL" id="KGD66671.1"/>
    </source>
</evidence>
<dbReference type="eggNOG" id="COG1714">
    <property type="taxonomic scope" value="Bacteria"/>
</dbReference>
<feature type="region of interest" description="Disordered" evidence="6">
    <location>
        <begin position="172"/>
        <end position="192"/>
    </location>
</feature>
<evidence type="ECO:0000256" key="7">
    <source>
        <dbReference type="SAM" id="Phobius"/>
    </source>
</evidence>
<dbReference type="InterPro" id="IPR051791">
    <property type="entry name" value="Pra-immunoreactive"/>
</dbReference>
<name>A0A095SPU4_9GAMM</name>
<feature type="transmembrane region" description="Helical" evidence="7">
    <location>
        <begin position="36"/>
        <end position="59"/>
    </location>
</feature>
<dbReference type="PANTHER" id="PTHR36115:SF4">
    <property type="entry name" value="MEMBRANE PROTEIN"/>
    <property type="match status" value="1"/>
</dbReference>
<feature type="transmembrane region" description="Helical" evidence="7">
    <location>
        <begin position="65"/>
        <end position="87"/>
    </location>
</feature>
<keyword evidence="10" id="KW-1185">Reference proteome</keyword>